<name>A0ABR2GRC6_9EUKA</name>
<sequence>MKKSKRIPFTSDENNFIKESVKLLGCNWNLIAEGLPGRTPKQIHDRYFNYLRDGLIGHPWTKEEDDIVISLYDVYGTKWSKMMPYLPGRSGNDIKNRWHKHLAKTNRFDSSALRNVYNQQNNGYACPYYLMNQNENNNPMMKTYPCFYYFYVQPALVQMINYVPMHYNNNMLVNEGKNNIIKTEDNAKINQKDHHDNEAKNEKIDLRNSSIFDQDFDFQDVLEDIYSEFMEQPGKKM</sequence>
<dbReference type="EMBL" id="JAPFFF010000068">
    <property type="protein sequence ID" value="KAK8836163.1"/>
    <property type="molecule type" value="Genomic_DNA"/>
</dbReference>
<gene>
    <name evidence="3" type="ORF">M9Y10_039977</name>
</gene>
<evidence type="ECO:0000259" key="1">
    <source>
        <dbReference type="PROSITE" id="PS50090"/>
    </source>
</evidence>
<comment type="caution">
    <text evidence="3">The sequence shown here is derived from an EMBL/GenBank/DDBJ whole genome shotgun (WGS) entry which is preliminary data.</text>
</comment>
<keyword evidence="4" id="KW-1185">Reference proteome</keyword>
<proteinExistence type="predicted"/>
<feature type="domain" description="Myb-like" evidence="1">
    <location>
        <begin position="59"/>
        <end position="102"/>
    </location>
</feature>
<dbReference type="PANTHER" id="PTHR45614">
    <property type="entry name" value="MYB PROTEIN-RELATED"/>
    <property type="match status" value="1"/>
</dbReference>
<dbReference type="PROSITE" id="PS50090">
    <property type="entry name" value="MYB_LIKE"/>
    <property type="match status" value="2"/>
</dbReference>
<evidence type="ECO:0008006" key="5">
    <source>
        <dbReference type="Google" id="ProtNLM"/>
    </source>
</evidence>
<dbReference type="PANTHER" id="PTHR45614:SF69">
    <property type="entry name" value="CHROMOSOME UNDETERMINED SCAFFOLD_38, WHOLE GENOME SHOTGUN SEQUENCE"/>
    <property type="match status" value="1"/>
</dbReference>
<dbReference type="InterPro" id="IPR009057">
    <property type="entry name" value="Homeodomain-like_sf"/>
</dbReference>
<evidence type="ECO:0000313" key="3">
    <source>
        <dbReference type="EMBL" id="KAK8836163.1"/>
    </source>
</evidence>
<reference evidence="3 4" key="1">
    <citation type="submission" date="2024-04" db="EMBL/GenBank/DDBJ databases">
        <title>Tritrichomonas musculus Genome.</title>
        <authorList>
            <person name="Alves-Ferreira E."/>
            <person name="Grigg M."/>
            <person name="Lorenzi H."/>
            <person name="Galac M."/>
        </authorList>
    </citation>
    <scope>NUCLEOTIDE SEQUENCE [LARGE SCALE GENOMIC DNA]</scope>
    <source>
        <strain evidence="3 4">EAF2021</strain>
    </source>
</reference>
<accession>A0ABR2GRC6</accession>
<dbReference type="InterPro" id="IPR017930">
    <property type="entry name" value="Myb_dom"/>
</dbReference>
<dbReference type="Proteomes" id="UP001470230">
    <property type="component" value="Unassembled WGS sequence"/>
</dbReference>
<dbReference type="PROSITE" id="PS51294">
    <property type="entry name" value="HTH_MYB"/>
    <property type="match status" value="2"/>
</dbReference>
<feature type="domain" description="HTH myb-type" evidence="2">
    <location>
        <begin position="1"/>
        <end position="51"/>
    </location>
</feature>
<dbReference type="SMART" id="SM00717">
    <property type="entry name" value="SANT"/>
    <property type="match status" value="2"/>
</dbReference>
<organism evidence="3 4">
    <name type="scientific">Tritrichomonas musculus</name>
    <dbReference type="NCBI Taxonomy" id="1915356"/>
    <lineage>
        <taxon>Eukaryota</taxon>
        <taxon>Metamonada</taxon>
        <taxon>Parabasalia</taxon>
        <taxon>Tritrichomonadida</taxon>
        <taxon>Tritrichomonadidae</taxon>
        <taxon>Tritrichomonas</taxon>
    </lineage>
</organism>
<dbReference type="SUPFAM" id="SSF46689">
    <property type="entry name" value="Homeodomain-like"/>
    <property type="match status" value="1"/>
</dbReference>
<evidence type="ECO:0000259" key="2">
    <source>
        <dbReference type="PROSITE" id="PS51294"/>
    </source>
</evidence>
<dbReference type="InterPro" id="IPR001005">
    <property type="entry name" value="SANT/Myb"/>
</dbReference>
<dbReference type="Pfam" id="PF00249">
    <property type="entry name" value="Myb_DNA-binding"/>
    <property type="match status" value="2"/>
</dbReference>
<feature type="domain" description="Myb-like" evidence="1">
    <location>
        <begin position="1"/>
        <end position="51"/>
    </location>
</feature>
<protein>
    <recommendedName>
        <fullName evidence="5">Myb-like DNA-binding domain containing protein</fullName>
    </recommendedName>
</protein>
<feature type="domain" description="HTH myb-type" evidence="2">
    <location>
        <begin position="52"/>
        <end position="106"/>
    </location>
</feature>
<dbReference type="CDD" id="cd00167">
    <property type="entry name" value="SANT"/>
    <property type="match status" value="2"/>
</dbReference>
<evidence type="ECO:0000313" key="4">
    <source>
        <dbReference type="Proteomes" id="UP001470230"/>
    </source>
</evidence>
<dbReference type="Gene3D" id="1.10.10.60">
    <property type="entry name" value="Homeodomain-like"/>
    <property type="match status" value="2"/>
</dbReference>
<dbReference type="InterPro" id="IPR050560">
    <property type="entry name" value="MYB_TF"/>
</dbReference>